<dbReference type="GO" id="GO:0016407">
    <property type="term" value="F:acetyltransferase activity"/>
    <property type="evidence" value="ECO:0007669"/>
    <property type="project" value="TreeGrafter"/>
</dbReference>
<protein>
    <submittedName>
        <fullName evidence="7">Unannotated protein</fullName>
    </submittedName>
</protein>
<dbReference type="EMBL" id="CAESAH010000001">
    <property type="protein sequence ID" value="CAB4329575.1"/>
    <property type="molecule type" value="Genomic_DNA"/>
</dbReference>
<dbReference type="Pfam" id="PF00364">
    <property type="entry name" value="Biotin_lipoyl"/>
    <property type="match status" value="1"/>
</dbReference>
<dbReference type="PANTHER" id="PTHR43178">
    <property type="entry name" value="DIHYDROLIPOAMIDE ACETYLTRANSFERASE COMPONENT OF PYRUVATE DEHYDROGENASE COMPLEX"/>
    <property type="match status" value="1"/>
</dbReference>
<evidence type="ECO:0000313" key="9">
    <source>
        <dbReference type="EMBL" id="CAB5133956.1"/>
    </source>
</evidence>
<evidence type="ECO:0000313" key="6">
    <source>
        <dbReference type="EMBL" id="CAB4329575.1"/>
    </source>
</evidence>
<evidence type="ECO:0000313" key="8">
    <source>
        <dbReference type="EMBL" id="CAB4815273.1"/>
    </source>
</evidence>
<dbReference type="SUPFAM" id="SSF51230">
    <property type="entry name" value="Single hybrid motif"/>
    <property type="match status" value="1"/>
</dbReference>
<evidence type="ECO:0000256" key="4">
    <source>
        <dbReference type="ARBA" id="ARBA00023315"/>
    </source>
</evidence>
<keyword evidence="2" id="KW-0808">Transferase</keyword>
<dbReference type="InterPro" id="IPR050743">
    <property type="entry name" value="2-oxoacid_DH_E2_comp"/>
</dbReference>
<name>A0A6J6RPP5_9ZZZZ</name>
<evidence type="ECO:0000256" key="2">
    <source>
        <dbReference type="ARBA" id="ARBA00022679"/>
    </source>
</evidence>
<dbReference type="PANTHER" id="PTHR43178:SF5">
    <property type="entry name" value="LIPOAMIDE ACYLTRANSFERASE COMPONENT OF BRANCHED-CHAIN ALPHA-KETO ACID DEHYDROGENASE COMPLEX, MITOCHONDRIAL"/>
    <property type="match status" value="1"/>
</dbReference>
<dbReference type="GO" id="GO:0031405">
    <property type="term" value="F:lipoic acid binding"/>
    <property type="evidence" value="ECO:0007669"/>
    <property type="project" value="TreeGrafter"/>
</dbReference>
<dbReference type="AlphaFoldDB" id="A0A6J6RPP5"/>
<proteinExistence type="predicted"/>
<dbReference type="EMBL" id="CAEZYO010000007">
    <property type="protein sequence ID" value="CAB4724426.1"/>
    <property type="molecule type" value="Genomic_DNA"/>
</dbReference>
<keyword evidence="3" id="KW-0450">Lipoyl</keyword>
<dbReference type="PROSITE" id="PS00189">
    <property type="entry name" value="LIPOYL"/>
    <property type="match status" value="1"/>
</dbReference>
<organism evidence="7">
    <name type="scientific">freshwater metagenome</name>
    <dbReference type="NCBI Taxonomy" id="449393"/>
    <lineage>
        <taxon>unclassified sequences</taxon>
        <taxon>metagenomes</taxon>
        <taxon>ecological metagenomes</taxon>
    </lineage>
</organism>
<dbReference type="InterPro" id="IPR011053">
    <property type="entry name" value="Single_hybrid_motif"/>
</dbReference>
<comment type="cofactor">
    <cofactor evidence="1">
        <name>(R)-lipoate</name>
        <dbReference type="ChEBI" id="CHEBI:83088"/>
    </cofactor>
</comment>
<dbReference type="EMBL" id="CAFABC010000002">
    <property type="protein sequence ID" value="CAB4815273.1"/>
    <property type="molecule type" value="Genomic_DNA"/>
</dbReference>
<feature type="domain" description="Lipoyl-binding" evidence="5">
    <location>
        <begin position="2"/>
        <end position="77"/>
    </location>
</feature>
<evidence type="ECO:0000259" key="5">
    <source>
        <dbReference type="PROSITE" id="PS50968"/>
    </source>
</evidence>
<gene>
    <name evidence="7" type="ORF">UFOPK2731_00414</name>
    <name evidence="8" type="ORF">UFOPK3161_00149</name>
    <name evidence="6" type="ORF">UFOPK3962_00046</name>
    <name evidence="9" type="ORF">UFOPK4427_00045</name>
</gene>
<dbReference type="EMBL" id="CAFBRY010000001">
    <property type="protein sequence ID" value="CAB5133956.1"/>
    <property type="molecule type" value="Genomic_DNA"/>
</dbReference>
<dbReference type="InterPro" id="IPR000089">
    <property type="entry name" value="Biotin_lipoyl"/>
</dbReference>
<dbReference type="PROSITE" id="PS50968">
    <property type="entry name" value="BIOTINYL_LIPOYL"/>
    <property type="match status" value="1"/>
</dbReference>
<keyword evidence="4" id="KW-0012">Acyltransferase</keyword>
<evidence type="ECO:0000256" key="1">
    <source>
        <dbReference type="ARBA" id="ARBA00001938"/>
    </source>
</evidence>
<evidence type="ECO:0000256" key="3">
    <source>
        <dbReference type="ARBA" id="ARBA00022823"/>
    </source>
</evidence>
<dbReference type="InterPro" id="IPR003016">
    <property type="entry name" value="2-oxoA_DH_lipoyl-BS"/>
</dbReference>
<dbReference type="CDD" id="cd06849">
    <property type="entry name" value="lipoyl_domain"/>
    <property type="match status" value="1"/>
</dbReference>
<reference evidence="7" key="1">
    <citation type="submission" date="2020-05" db="EMBL/GenBank/DDBJ databases">
        <authorList>
            <person name="Chiriac C."/>
            <person name="Salcher M."/>
            <person name="Ghai R."/>
            <person name="Kavagutti S V."/>
        </authorList>
    </citation>
    <scope>NUCLEOTIDE SEQUENCE</scope>
</reference>
<evidence type="ECO:0000313" key="7">
    <source>
        <dbReference type="EMBL" id="CAB4724426.1"/>
    </source>
</evidence>
<accession>A0A6J6RPP5</accession>
<dbReference type="GO" id="GO:0005737">
    <property type="term" value="C:cytoplasm"/>
    <property type="evidence" value="ECO:0007669"/>
    <property type="project" value="TreeGrafter"/>
</dbReference>
<sequence length="78" mass="8509">MQTKVKMPRVGENVNSAFVVDIKVQPGQEVNIGDILISVETDKATVDIESPVAGRVIEVLVKMDEEIEPGVPYISIET</sequence>
<dbReference type="Gene3D" id="2.40.50.100">
    <property type="match status" value="1"/>
</dbReference>